<dbReference type="AlphaFoldDB" id="A0A2D2AVF4"/>
<evidence type="ECO:0000313" key="1">
    <source>
        <dbReference type="EMBL" id="ATQ41989.1"/>
    </source>
</evidence>
<dbReference type="OrthoDB" id="9763405at2"/>
<name>A0A2D2AVF4_9CAUL</name>
<reference evidence="1 2" key="1">
    <citation type="submission" date="2017-10" db="EMBL/GenBank/DDBJ databases">
        <title>Genome sequence of Caulobacter mirabilis FWC38.</title>
        <authorList>
            <person name="Fiebig A."/>
            <person name="Crosson S."/>
        </authorList>
    </citation>
    <scope>NUCLEOTIDE SEQUENCE [LARGE SCALE GENOMIC DNA]</scope>
    <source>
        <strain evidence="1 2">FWC 38</strain>
    </source>
</reference>
<protein>
    <submittedName>
        <fullName evidence="1">DUF885 domain-containing protein</fullName>
    </submittedName>
</protein>
<dbReference type="EMBL" id="CP024201">
    <property type="protein sequence ID" value="ATQ41989.1"/>
    <property type="molecule type" value="Genomic_DNA"/>
</dbReference>
<dbReference type="PANTHER" id="PTHR33361">
    <property type="entry name" value="GLR0591 PROTEIN"/>
    <property type="match status" value="1"/>
</dbReference>
<proteinExistence type="predicted"/>
<evidence type="ECO:0000313" key="2">
    <source>
        <dbReference type="Proteomes" id="UP000228945"/>
    </source>
</evidence>
<gene>
    <name evidence="1" type="ORF">CSW64_05960</name>
</gene>
<dbReference type="KEGG" id="cmb:CSW64_05960"/>
<dbReference type="Proteomes" id="UP000228945">
    <property type="component" value="Chromosome"/>
</dbReference>
<accession>A0A2D2AVF4</accession>
<dbReference type="Pfam" id="PF05960">
    <property type="entry name" value="DUF885"/>
    <property type="match status" value="1"/>
</dbReference>
<keyword evidence="2" id="KW-1185">Reference proteome</keyword>
<dbReference type="PANTHER" id="PTHR33361:SF2">
    <property type="entry name" value="DUF885 DOMAIN-CONTAINING PROTEIN"/>
    <property type="match status" value="1"/>
</dbReference>
<dbReference type="InterPro" id="IPR010281">
    <property type="entry name" value="DUF885"/>
</dbReference>
<organism evidence="1 2">
    <name type="scientific">Caulobacter mirabilis</name>
    <dbReference type="NCBI Taxonomy" id="69666"/>
    <lineage>
        <taxon>Bacteria</taxon>
        <taxon>Pseudomonadati</taxon>
        <taxon>Pseudomonadota</taxon>
        <taxon>Alphaproteobacteria</taxon>
        <taxon>Caulobacterales</taxon>
        <taxon>Caulobacteraceae</taxon>
        <taxon>Caulobacter</taxon>
    </lineage>
</organism>
<sequence>MTWRRRWGSSAPVARAERRHAPHYEDLTWGALPGWRGGPTPLPKRNRTLRGTPVQNRRELLFSAAAATAVAVAVSPKDVFAAPAKASDPAEVKKMNALFDSFVDKQMRRQPEAPTSLGLDKDALAWTKSALSDQSLTAIKENAQIGEAQLKQLRTVDRSKLAGLDATNYDTVDFVMNVSAEFNRKYDYIGAYGGAPYVISQLTGSYQSMPDFLDSQHTIETKADADAYMARVEAFGRMLDQEVEVARHDAALGVIPADFTIDKALTQFKAMLGVEADAAPLVTSVARRAKEKNIAGDYGGQAAKLYVEKVRPALERQQALLQEWRGKAVHDAGVWRLPKGEEYYRTSLESYTTSKITPAEIHKIGLDMVASLGAEADKLMRKAGYASGTVGERFRQMYADPKQHYPNTDEGKVELIKDLNKKVAEIMPKLPKYFGQLPKAPLEIRRVPKAIEAGAPGGYYNSPTLDGSRPGIYWINLRDSAEQPRFTLPTLTFHEAIPGHHLQLALNNEAGDLPLIRKMIGFSGYSEGWALYAEELAVEMGMYENDVEGHIGMIHDAMFRAVRLVVDSGMHDKRWSREQAVKYYVDTIGDQEASAITEIERYVVWPGQACSYMVGKIEWLRLRAKARKVLGKKFDIRKFHDVGLLSGGVPLTVLETVIDGYIAGAK</sequence>